<comment type="caution">
    <text evidence="1">The sequence shown here is derived from an EMBL/GenBank/DDBJ whole genome shotgun (WGS) entry which is preliminary data.</text>
</comment>
<dbReference type="Proteomes" id="UP000624041">
    <property type="component" value="Unassembled WGS sequence"/>
</dbReference>
<gene>
    <name evidence="1" type="primary">spoIIP</name>
    <name evidence="1" type="ORF">GCM10007971_12680</name>
</gene>
<dbReference type="InterPro" id="IPR010897">
    <property type="entry name" value="Spore_II_P"/>
</dbReference>
<reference evidence="1" key="1">
    <citation type="journal article" date="2014" name="Int. J. Syst. Evol. Microbiol.">
        <title>Complete genome sequence of Corynebacterium casei LMG S-19264T (=DSM 44701T), isolated from a smear-ripened cheese.</title>
        <authorList>
            <consortium name="US DOE Joint Genome Institute (JGI-PGF)"/>
            <person name="Walter F."/>
            <person name="Albersmeier A."/>
            <person name="Kalinowski J."/>
            <person name="Ruckert C."/>
        </authorList>
    </citation>
    <scope>NUCLEOTIDE SEQUENCE</scope>
    <source>
        <strain evidence="1">JCM 17251</strain>
    </source>
</reference>
<evidence type="ECO:0000313" key="2">
    <source>
        <dbReference type="Proteomes" id="UP000624041"/>
    </source>
</evidence>
<name>A0A917XUT2_9BACI</name>
<dbReference type="AlphaFoldDB" id="A0A917XUT2"/>
<sequence length="384" mass="43575">MFYSKNNRSFGRVRKLLALAASFFLIFVIVGYMTTTPPANRLSSSMISKWTSDIDGSVFLNLLGMENRALMLHYEEHNQLHTLSKSLFQLVTSIKPQDFRSLLGNELPGFSRYDREILIAGEGTDYSNLPVESSFPLEDVLEERQAVYEENEETEETEEAPPEEAEELQDTVFIYNTHNREAFLPHLPDVDDSNLAHHGEINITKVSERMKEDLAKKGIGAIVDDTDIIGEVLLDRGWEYWKSYDASREVVAEAFSQHGDLKYAFDIHRDSMPRDVTTKEVNGEIYARIMFVIGQDNPSFQKNFELAESLHNKLEEKYPGLSRGVVPQGGANNNGVYNQDLSENLLVLEIGGVDNTLEETYRTVQALVDVFSDHYWDAEAVQGN</sequence>
<evidence type="ECO:0000313" key="1">
    <source>
        <dbReference type="EMBL" id="GGN54688.1"/>
    </source>
</evidence>
<dbReference type="NCBIfam" id="TIGR02867">
    <property type="entry name" value="spore_II_P"/>
    <property type="match status" value="1"/>
</dbReference>
<keyword evidence="2" id="KW-1185">Reference proteome</keyword>
<organism evidence="1 2">
    <name type="scientific">Oceanobacillus indicireducens</name>
    <dbReference type="NCBI Taxonomy" id="1004261"/>
    <lineage>
        <taxon>Bacteria</taxon>
        <taxon>Bacillati</taxon>
        <taxon>Bacillota</taxon>
        <taxon>Bacilli</taxon>
        <taxon>Bacillales</taxon>
        <taxon>Bacillaceae</taxon>
        <taxon>Oceanobacillus</taxon>
    </lineage>
</organism>
<dbReference type="EMBL" id="BMOS01000007">
    <property type="protein sequence ID" value="GGN54688.1"/>
    <property type="molecule type" value="Genomic_DNA"/>
</dbReference>
<dbReference type="SUPFAM" id="SSF53187">
    <property type="entry name" value="Zn-dependent exopeptidases"/>
    <property type="match status" value="1"/>
</dbReference>
<accession>A0A917XUT2</accession>
<dbReference type="RefSeq" id="WP_188856486.1">
    <property type="nucleotide sequence ID" value="NZ_BMOS01000007.1"/>
</dbReference>
<reference evidence="1" key="2">
    <citation type="submission" date="2020-09" db="EMBL/GenBank/DDBJ databases">
        <authorList>
            <person name="Sun Q."/>
            <person name="Ohkuma M."/>
        </authorList>
    </citation>
    <scope>NUCLEOTIDE SEQUENCE</scope>
    <source>
        <strain evidence="1">JCM 17251</strain>
    </source>
</reference>
<dbReference type="Pfam" id="PF07454">
    <property type="entry name" value="SpoIIP"/>
    <property type="match status" value="1"/>
</dbReference>
<protein>
    <submittedName>
        <fullName evidence="1">Stage II sporulation protein P</fullName>
    </submittedName>
</protein>
<proteinExistence type="predicted"/>